<comment type="caution">
    <text evidence="2">The sequence shown here is derived from an EMBL/GenBank/DDBJ whole genome shotgun (WGS) entry which is preliminary data.</text>
</comment>
<proteinExistence type="predicted"/>
<keyword evidence="3" id="KW-1185">Reference proteome</keyword>
<feature type="compositionally biased region" description="Basic and acidic residues" evidence="1">
    <location>
        <begin position="42"/>
        <end position="53"/>
    </location>
</feature>
<dbReference type="Proteomes" id="UP000322245">
    <property type="component" value="Unassembled WGS sequence"/>
</dbReference>
<organism evidence="2 3">
    <name type="scientific">Cryptococcus floricola</name>
    <dbReference type="NCBI Taxonomy" id="2591691"/>
    <lineage>
        <taxon>Eukaryota</taxon>
        <taxon>Fungi</taxon>
        <taxon>Dikarya</taxon>
        <taxon>Basidiomycota</taxon>
        <taxon>Agaricomycotina</taxon>
        <taxon>Tremellomycetes</taxon>
        <taxon>Tremellales</taxon>
        <taxon>Cryptococcaceae</taxon>
        <taxon>Cryptococcus</taxon>
    </lineage>
</organism>
<dbReference type="EMBL" id="NIDF01000023">
    <property type="protein sequence ID" value="TYJ56482.1"/>
    <property type="molecule type" value="Genomic_DNA"/>
</dbReference>
<feature type="non-terminal residue" evidence="2">
    <location>
        <position position="102"/>
    </location>
</feature>
<evidence type="ECO:0000256" key="1">
    <source>
        <dbReference type="SAM" id="MobiDB-lite"/>
    </source>
</evidence>
<accession>A0A5D3B032</accession>
<sequence>MAPPTDTDVRVWLDPATRLPPGPEGTRARTFLIQRELPCLGPDDHVKGEREGTGEEDEVVPGTEARVDEEEEEEEREALERWHNAREKMLRSLVSRNGALRE</sequence>
<evidence type="ECO:0000313" key="2">
    <source>
        <dbReference type="EMBL" id="TYJ56482.1"/>
    </source>
</evidence>
<name>A0A5D3B032_9TREE</name>
<feature type="region of interest" description="Disordered" evidence="1">
    <location>
        <begin position="40"/>
        <end position="74"/>
    </location>
</feature>
<dbReference type="AlphaFoldDB" id="A0A5D3B032"/>
<protein>
    <submittedName>
        <fullName evidence="2">Uncharacterized protein</fullName>
    </submittedName>
</protein>
<gene>
    <name evidence="2" type="ORF">B9479_002729</name>
</gene>
<evidence type="ECO:0000313" key="3">
    <source>
        <dbReference type="Proteomes" id="UP000322245"/>
    </source>
</evidence>
<reference evidence="2 3" key="1">
    <citation type="submission" date="2017-05" db="EMBL/GenBank/DDBJ databases">
        <title>The Genome Sequence of Tsuchiyaea wingfieldii DSM 27421.</title>
        <authorList>
            <person name="Cuomo C."/>
            <person name="Passer A."/>
            <person name="Billmyre B."/>
            <person name="Heitman J."/>
        </authorList>
    </citation>
    <scope>NUCLEOTIDE SEQUENCE [LARGE SCALE GENOMIC DNA]</scope>
    <source>
        <strain evidence="2 3">DSM 27421</strain>
    </source>
</reference>